<dbReference type="Proteomes" id="UP001519343">
    <property type="component" value="Unassembled WGS sequence"/>
</dbReference>
<feature type="transmembrane region" description="Helical" evidence="1">
    <location>
        <begin position="15"/>
        <end position="33"/>
    </location>
</feature>
<keyword evidence="1" id="KW-0472">Membrane</keyword>
<evidence type="ECO:0000256" key="1">
    <source>
        <dbReference type="SAM" id="Phobius"/>
    </source>
</evidence>
<keyword evidence="1" id="KW-0812">Transmembrane</keyword>
<gene>
    <name evidence="2" type="ORF">J2Z37_001997</name>
</gene>
<comment type="caution">
    <text evidence="2">The sequence shown here is derived from an EMBL/GenBank/DDBJ whole genome shotgun (WGS) entry which is preliminary data.</text>
</comment>
<name>A0ABS4GP45_9BACL</name>
<organism evidence="2 3">
    <name type="scientific">Ammoniphilus resinae</name>
    <dbReference type="NCBI Taxonomy" id="861532"/>
    <lineage>
        <taxon>Bacteria</taxon>
        <taxon>Bacillati</taxon>
        <taxon>Bacillota</taxon>
        <taxon>Bacilli</taxon>
        <taxon>Bacillales</taxon>
        <taxon>Paenibacillaceae</taxon>
        <taxon>Aneurinibacillus group</taxon>
        <taxon>Ammoniphilus</taxon>
    </lineage>
</organism>
<proteinExistence type="predicted"/>
<evidence type="ECO:0000313" key="2">
    <source>
        <dbReference type="EMBL" id="MBP1931996.1"/>
    </source>
</evidence>
<evidence type="ECO:0000313" key="3">
    <source>
        <dbReference type="Proteomes" id="UP001519343"/>
    </source>
</evidence>
<reference evidence="2 3" key="1">
    <citation type="submission" date="2021-03" db="EMBL/GenBank/DDBJ databases">
        <title>Genomic Encyclopedia of Type Strains, Phase IV (KMG-IV): sequencing the most valuable type-strain genomes for metagenomic binning, comparative biology and taxonomic classification.</title>
        <authorList>
            <person name="Goeker M."/>
        </authorList>
    </citation>
    <scope>NUCLEOTIDE SEQUENCE [LARGE SCALE GENOMIC DNA]</scope>
    <source>
        <strain evidence="2 3">DSM 24738</strain>
    </source>
</reference>
<keyword evidence="1" id="KW-1133">Transmembrane helix</keyword>
<accession>A0ABS4GP45</accession>
<protein>
    <submittedName>
        <fullName evidence="2">Uncharacterized protein</fullName>
    </submittedName>
</protein>
<sequence length="69" mass="7872">MEEQKYKFQFPGDKLRFTLTGAIVFLGIAILLGSCQISNAIKYHANHSSNYQQQLDQLNNNLESIILNQ</sequence>
<dbReference type="EMBL" id="JAGGKT010000004">
    <property type="protein sequence ID" value="MBP1931996.1"/>
    <property type="molecule type" value="Genomic_DNA"/>
</dbReference>
<dbReference type="RefSeq" id="WP_209810055.1">
    <property type="nucleotide sequence ID" value="NZ_JAGGKT010000004.1"/>
</dbReference>
<dbReference type="PROSITE" id="PS51257">
    <property type="entry name" value="PROKAR_LIPOPROTEIN"/>
    <property type="match status" value="1"/>
</dbReference>
<keyword evidence="3" id="KW-1185">Reference proteome</keyword>